<feature type="non-terminal residue" evidence="1">
    <location>
        <position position="1"/>
    </location>
</feature>
<sequence>FASENRPLAPAITKSSFSFEYKSG</sequence>
<organism evidence="1 2">
    <name type="scientific">Rotaria sordida</name>
    <dbReference type="NCBI Taxonomy" id="392033"/>
    <lineage>
        <taxon>Eukaryota</taxon>
        <taxon>Metazoa</taxon>
        <taxon>Spiralia</taxon>
        <taxon>Gnathifera</taxon>
        <taxon>Rotifera</taxon>
        <taxon>Eurotatoria</taxon>
        <taxon>Bdelloidea</taxon>
        <taxon>Philodinida</taxon>
        <taxon>Philodinidae</taxon>
        <taxon>Rotaria</taxon>
    </lineage>
</organism>
<dbReference type="EMBL" id="CAJOBE010042510">
    <property type="protein sequence ID" value="CAF4331034.1"/>
    <property type="molecule type" value="Genomic_DNA"/>
</dbReference>
<dbReference type="Proteomes" id="UP000663874">
    <property type="component" value="Unassembled WGS sequence"/>
</dbReference>
<evidence type="ECO:0000313" key="1">
    <source>
        <dbReference type="EMBL" id="CAF4331034.1"/>
    </source>
</evidence>
<proteinExistence type="predicted"/>
<protein>
    <submittedName>
        <fullName evidence="1">Uncharacterized protein</fullName>
    </submittedName>
</protein>
<comment type="caution">
    <text evidence="1">The sequence shown here is derived from an EMBL/GenBank/DDBJ whole genome shotgun (WGS) entry which is preliminary data.</text>
</comment>
<dbReference type="AlphaFoldDB" id="A0A820JSR7"/>
<evidence type="ECO:0000313" key="2">
    <source>
        <dbReference type="Proteomes" id="UP000663874"/>
    </source>
</evidence>
<gene>
    <name evidence="1" type="ORF">FNK824_LOCUS41679</name>
</gene>
<name>A0A820JSR7_9BILA</name>
<reference evidence="1" key="1">
    <citation type="submission" date="2021-02" db="EMBL/GenBank/DDBJ databases">
        <authorList>
            <person name="Nowell W R."/>
        </authorList>
    </citation>
    <scope>NUCLEOTIDE SEQUENCE</scope>
</reference>
<accession>A0A820JSR7</accession>